<comment type="caution">
    <text evidence="7">The sequence shown here is derived from an EMBL/GenBank/DDBJ whole genome shotgun (WGS) entry which is preliminary data.</text>
</comment>
<evidence type="ECO:0000256" key="4">
    <source>
        <dbReference type="ARBA" id="ARBA00022691"/>
    </source>
</evidence>
<dbReference type="Proteomes" id="UP001652445">
    <property type="component" value="Unassembled WGS sequence"/>
</dbReference>
<evidence type="ECO:0000256" key="3">
    <source>
        <dbReference type="ARBA" id="ARBA00022679"/>
    </source>
</evidence>
<dbReference type="InterPro" id="IPR050723">
    <property type="entry name" value="CFA/CMAS"/>
</dbReference>
<proteinExistence type="inferred from homology"/>
<dbReference type="InterPro" id="IPR029063">
    <property type="entry name" value="SAM-dependent_MTases_sf"/>
</dbReference>
<gene>
    <name evidence="7" type="ORF">OB236_21190</name>
</gene>
<dbReference type="InterPro" id="IPR041698">
    <property type="entry name" value="Methyltransf_25"/>
</dbReference>
<evidence type="ECO:0000256" key="5">
    <source>
        <dbReference type="ARBA" id="ARBA00023098"/>
    </source>
</evidence>
<dbReference type="Gene3D" id="3.40.50.150">
    <property type="entry name" value="Vaccinia Virus protein VP39"/>
    <property type="match status" value="1"/>
</dbReference>
<sequence length="246" mass="27718">MSANNWEAFFDTHAPFYMNNGFTKNTAAEVDFVLDELQLPFGSFILDVGCGTGRHSIELAQRGYQVTGIDISSGMLEEAMTAAKAAKVHVEWVHRDAVKFSRSESYDAAICLCEGAFGLVGQDDDPIEHDMAILNNVSQALKPKARFILTTLNAYSKIRRFTQEEVEHGIFNPVTMIEQSVVEWDLPEGKKEIQMKERRYFPTELQQMFDNAGFHVDSIWGGTAGRWGKRKINLDEVEIMVVATKK</sequence>
<dbReference type="PANTHER" id="PTHR43667:SF1">
    <property type="entry name" value="CYCLOPROPANE-FATTY-ACYL-PHOSPHOLIPID SYNTHASE"/>
    <property type="match status" value="1"/>
</dbReference>
<dbReference type="RefSeq" id="WP_262685749.1">
    <property type="nucleotide sequence ID" value="NZ_JAOQIO010000084.1"/>
</dbReference>
<keyword evidence="4" id="KW-0949">S-adenosyl-L-methionine</keyword>
<dbReference type="Pfam" id="PF13649">
    <property type="entry name" value="Methyltransf_25"/>
    <property type="match status" value="1"/>
</dbReference>
<feature type="domain" description="Methyltransferase" evidence="6">
    <location>
        <begin position="45"/>
        <end position="114"/>
    </location>
</feature>
<comment type="similarity">
    <text evidence="1">Belongs to the CFA/CMAS family.</text>
</comment>
<keyword evidence="8" id="KW-1185">Reference proteome</keyword>
<dbReference type="GO" id="GO:0008168">
    <property type="term" value="F:methyltransferase activity"/>
    <property type="evidence" value="ECO:0007669"/>
    <property type="project" value="UniProtKB-KW"/>
</dbReference>
<name>A0ABT2UJ09_9BACL</name>
<keyword evidence="3" id="KW-0808">Transferase</keyword>
<evidence type="ECO:0000256" key="2">
    <source>
        <dbReference type="ARBA" id="ARBA00022603"/>
    </source>
</evidence>
<evidence type="ECO:0000313" key="8">
    <source>
        <dbReference type="Proteomes" id="UP001652445"/>
    </source>
</evidence>
<reference evidence="7 8" key="1">
    <citation type="submission" date="2022-09" db="EMBL/GenBank/DDBJ databases">
        <authorList>
            <person name="Han X.L."/>
            <person name="Wang Q."/>
            <person name="Lu T."/>
        </authorList>
    </citation>
    <scope>NUCLEOTIDE SEQUENCE [LARGE SCALE GENOMIC DNA]</scope>
    <source>
        <strain evidence="7 8">WQ 127069</strain>
    </source>
</reference>
<keyword evidence="5" id="KW-0443">Lipid metabolism</keyword>
<evidence type="ECO:0000313" key="7">
    <source>
        <dbReference type="EMBL" id="MCU6794628.1"/>
    </source>
</evidence>
<organism evidence="7 8">
    <name type="scientific">Paenibacillus baimaensis</name>
    <dbReference type="NCBI Taxonomy" id="2982185"/>
    <lineage>
        <taxon>Bacteria</taxon>
        <taxon>Bacillati</taxon>
        <taxon>Bacillota</taxon>
        <taxon>Bacilli</taxon>
        <taxon>Bacillales</taxon>
        <taxon>Paenibacillaceae</taxon>
        <taxon>Paenibacillus</taxon>
    </lineage>
</organism>
<evidence type="ECO:0000256" key="1">
    <source>
        <dbReference type="ARBA" id="ARBA00010815"/>
    </source>
</evidence>
<dbReference type="SUPFAM" id="SSF53335">
    <property type="entry name" value="S-adenosyl-L-methionine-dependent methyltransferases"/>
    <property type="match status" value="1"/>
</dbReference>
<dbReference type="CDD" id="cd02440">
    <property type="entry name" value="AdoMet_MTases"/>
    <property type="match status" value="1"/>
</dbReference>
<evidence type="ECO:0000259" key="6">
    <source>
        <dbReference type="Pfam" id="PF13649"/>
    </source>
</evidence>
<keyword evidence="2 7" id="KW-0489">Methyltransferase</keyword>
<protein>
    <submittedName>
        <fullName evidence="7">Methyltransferase domain-containing protein</fullName>
    </submittedName>
</protein>
<dbReference type="EMBL" id="JAOQIO010000084">
    <property type="protein sequence ID" value="MCU6794628.1"/>
    <property type="molecule type" value="Genomic_DNA"/>
</dbReference>
<accession>A0ABT2UJ09</accession>
<dbReference type="GO" id="GO:0032259">
    <property type="term" value="P:methylation"/>
    <property type="evidence" value="ECO:0007669"/>
    <property type="project" value="UniProtKB-KW"/>
</dbReference>
<dbReference type="PANTHER" id="PTHR43667">
    <property type="entry name" value="CYCLOPROPANE-FATTY-ACYL-PHOSPHOLIPID SYNTHASE"/>
    <property type="match status" value="1"/>
</dbReference>